<comment type="caution">
    <text evidence="1">The sequence shown here is derived from an EMBL/GenBank/DDBJ whole genome shotgun (WGS) entry which is preliminary data.</text>
</comment>
<reference evidence="1 2" key="1">
    <citation type="submission" date="2019-06" db="EMBL/GenBank/DDBJ databases">
        <title>Psychrobacillus vulpis sp. nov., a new species isolated from feces of a red fox that inhabits in The Tablas de Daimiel Natural Park, Albacete, Spain.</title>
        <authorList>
            <person name="Rodriguez M."/>
            <person name="Reina J.C."/>
            <person name="Bejar V."/>
            <person name="Llamas I."/>
        </authorList>
    </citation>
    <scope>NUCLEOTIDE SEQUENCE [LARGE SCALE GENOMIC DNA]</scope>
    <source>
        <strain evidence="1 2">Z8</strain>
    </source>
</reference>
<evidence type="ECO:0000313" key="1">
    <source>
        <dbReference type="EMBL" id="TQR21037.1"/>
    </source>
</evidence>
<sequence>MRESLAKSMRYGQILAVIYLSKNGVITKRRIKVTDLQKETFQAYCFTRNAKRTFLIDNVLACIPIIPRERDVI</sequence>
<evidence type="ECO:0000313" key="2">
    <source>
        <dbReference type="Proteomes" id="UP000316626"/>
    </source>
</evidence>
<accession>A0A544TUB6</accession>
<proteinExistence type="predicted"/>
<organism evidence="1 2">
    <name type="scientific">Psychrobacillus vulpis</name>
    <dbReference type="NCBI Taxonomy" id="2325572"/>
    <lineage>
        <taxon>Bacteria</taxon>
        <taxon>Bacillati</taxon>
        <taxon>Bacillota</taxon>
        <taxon>Bacilli</taxon>
        <taxon>Bacillales</taxon>
        <taxon>Bacillaceae</taxon>
        <taxon>Psychrobacillus</taxon>
    </lineage>
</organism>
<gene>
    <name evidence="1" type="ORF">FG384_05430</name>
</gene>
<dbReference type="OrthoDB" id="2112405at2"/>
<keyword evidence="2" id="KW-1185">Reference proteome</keyword>
<protein>
    <submittedName>
        <fullName evidence="1">Transcriptional regulator</fullName>
    </submittedName>
</protein>
<name>A0A544TUB6_9BACI</name>
<dbReference type="Proteomes" id="UP000316626">
    <property type="component" value="Unassembled WGS sequence"/>
</dbReference>
<dbReference type="AlphaFoldDB" id="A0A544TUB6"/>
<dbReference type="EMBL" id="VDGI01000003">
    <property type="protein sequence ID" value="TQR21037.1"/>
    <property type="molecule type" value="Genomic_DNA"/>
</dbReference>
<dbReference type="RefSeq" id="WP_142641568.1">
    <property type="nucleotide sequence ID" value="NZ_VDGI01000003.1"/>
</dbReference>